<evidence type="ECO:0000313" key="3">
    <source>
        <dbReference type="Proteomes" id="UP000182360"/>
    </source>
</evidence>
<organism evidence="2 3">
    <name type="scientific">Treponema bryantii</name>
    <dbReference type="NCBI Taxonomy" id="163"/>
    <lineage>
        <taxon>Bacteria</taxon>
        <taxon>Pseudomonadati</taxon>
        <taxon>Spirochaetota</taxon>
        <taxon>Spirochaetia</taxon>
        <taxon>Spirochaetales</taxon>
        <taxon>Treponemataceae</taxon>
        <taxon>Treponema</taxon>
    </lineage>
</organism>
<dbReference type="InterPro" id="IPR013783">
    <property type="entry name" value="Ig-like_fold"/>
</dbReference>
<dbReference type="PROSITE" id="PS51257">
    <property type="entry name" value="PROKAR_LIPOPROTEIN"/>
    <property type="match status" value="1"/>
</dbReference>
<dbReference type="Gene3D" id="2.60.40.10">
    <property type="entry name" value="Immunoglobulins"/>
    <property type="match status" value="1"/>
</dbReference>
<reference evidence="2 3" key="1">
    <citation type="submission" date="2016-10" db="EMBL/GenBank/DDBJ databases">
        <authorList>
            <person name="de Groot N.N."/>
        </authorList>
    </citation>
    <scope>NUCLEOTIDE SEQUENCE [LARGE SCALE GENOMIC DNA]</scope>
    <source>
        <strain evidence="2 3">B25</strain>
    </source>
</reference>
<proteinExistence type="predicted"/>
<dbReference type="EMBL" id="FOFU01000003">
    <property type="protein sequence ID" value="SEQ31389.1"/>
    <property type="molecule type" value="Genomic_DNA"/>
</dbReference>
<dbReference type="RefSeq" id="WP_074642679.1">
    <property type="nucleotide sequence ID" value="NZ_FOFU01000003.1"/>
</dbReference>
<evidence type="ECO:0000313" key="2">
    <source>
        <dbReference type="EMBL" id="SEQ31389.1"/>
    </source>
</evidence>
<evidence type="ECO:0008006" key="4">
    <source>
        <dbReference type="Google" id="ProtNLM"/>
    </source>
</evidence>
<keyword evidence="3" id="KW-1185">Reference proteome</keyword>
<keyword evidence="1" id="KW-0732">Signal</keyword>
<accession>A0A1H9F0J2</accession>
<gene>
    <name evidence="2" type="ORF">SAMN04487977_103347</name>
</gene>
<protein>
    <recommendedName>
        <fullName evidence="4">Lipoprotein</fullName>
    </recommendedName>
</protein>
<dbReference type="Proteomes" id="UP000182360">
    <property type="component" value="Unassembled WGS sequence"/>
</dbReference>
<sequence length="146" mass="16777">MKRKMLFGLFLAVMALALAGCKQPEEDHGTAPVINELFCTNKKPVIDTDTGIQNWPRLTTVSNSDHFAVVVDFYDPDFDVTELRISFDDFKTYDTLQITSQDYEYQASWWNEIYFNFTGTYTVKAYLVDKKGNKSQTITKTITITD</sequence>
<feature type="chain" id="PRO_5010364381" description="Lipoprotein" evidence="1">
    <location>
        <begin position="20"/>
        <end position="146"/>
    </location>
</feature>
<feature type="signal peptide" evidence="1">
    <location>
        <begin position="1"/>
        <end position="19"/>
    </location>
</feature>
<dbReference type="AlphaFoldDB" id="A0A1H9F0J2"/>
<evidence type="ECO:0000256" key="1">
    <source>
        <dbReference type="SAM" id="SignalP"/>
    </source>
</evidence>
<name>A0A1H9F0J2_9SPIR</name>